<dbReference type="SMART" id="SM00343">
    <property type="entry name" value="ZnF_C2HC"/>
    <property type="match status" value="2"/>
</dbReference>
<sequence length="264" mass="29615">MTTVDQGMRVEEIERVVAQRVVNAIEAIAIYETKTNMARKSISQTEQQECKVAENANNKRKWEGNHNGQCTVKSGNCKKVGHMTESVGILLLLGINELTPVMSVEVWDTPRAENKRKLNNTSKNNQNQEQPNKRQITGKAYAAGHREKKHYGGSKPLCPKCNYHHDGPCPPKCHRCNIVGHLVRNCRRPTNDNTTNNQRGTGTSQKANCYECGNQGHYKRDCPERKNQSHKNQIGGTRAHGVVHTLRGGETDQDPNNIKDEIEA</sequence>
<dbReference type="Gene3D" id="4.10.60.10">
    <property type="entry name" value="Zinc finger, CCHC-type"/>
    <property type="match status" value="1"/>
</dbReference>
<keyword evidence="1" id="KW-0862">Zinc</keyword>
<keyword evidence="1" id="KW-0479">Metal-binding</keyword>
<dbReference type="Proteomes" id="UP001151760">
    <property type="component" value="Unassembled WGS sequence"/>
</dbReference>
<dbReference type="SUPFAM" id="SSF57756">
    <property type="entry name" value="Retrovirus zinc finger-like domains"/>
    <property type="match status" value="1"/>
</dbReference>
<dbReference type="Pfam" id="PF00098">
    <property type="entry name" value="zf-CCHC"/>
    <property type="match status" value="2"/>
</dbReference>
<evidence type="ECO:0000256" key="1">
    <source>
        <dbReference type="PROSITE-ProRule" id="PRU00047"/>
    </source>
</evidence>
<gene>
    <name evidence="4" type="ORF">Tco_0705313</name>
</gene>
<proteinExistence type="predicted"/>
<evidence type="ECO:0000259" key="3">
    <source>
        <dbReference type="PROSITE" id="PS50158"/>
    </source>
</evidence>
<name>A0ABQ4Y5Q0_9ASTR</name>
<feature type="compositionally biased region" description="Polar residues" evidence="2">
    <location>
        <begin position="119"/>
        <end position="135"/>
    </location>
</feature>
<comment type="caution">
    <text evidence="4">The sequence shown here is derived from an EMBL/GenBank/DDBJ whole genome shotgun (WGS) entry which is preliminary data.</text>
</comment>
<dbReference type="InterPro" id="IPR001878">
    <property type="entry name" value="Znf_CCHC"/>
</dbReference>
<evidence type="ECO:0000313" key="5">
    <source>
        <dbReference type="Proteomes" id="UP001151760"/>
    </source>
</evidence>
<organism evidence="4 5">
    <name type="scientific">Tanacetum coccineum</name>
    <dbReference type="NCBI Taxonomy" id="301880"/>
    <lineage>
        <taxon>Eukaryota</taxon>
        <taxon>Viridiplantae</taxon>
        <taxon>Streptophyta</taxon>
        <taxon>Embryophyta</taxon>
        <taxon>Tracheophyta</taxon>
        <taxon>Spermatophyta</taxon>
        <taxon>Magnoliopsida</taxon>
        <taxon>eudicotyledons</taxon>
        <taxon>Gunneridae</taxon>
        <taxon>Pentapetalae</taxon>
        <taxon>asterids</taxon>
        <taxon>campanulids</taxon>
        <taxon>Asterales</taxon>
        <taxon>Asteraceae</taxon>
        <taxon>Asteroideae</taxon>
        <taxon>Anthemideae</taxon>
        <taxon>Anthemidinae</taxon>
        <taxon>Tanacetum</taxon>
    </lineage>
</organism>
<keyword evidence="5" id="KW-1185">Reference proteome</keyword>
<feature type="domain" description="CCHC-type" evidence="3">
    <location>
        <begin position="209"/>
        <end position="224"/>
    </location>
</feature>
<keyword evidence="1" id="KW-0863">Zinc-finger</keyword>
<evidence type="ECO:0000313" key="4">
    <source>
        <dbReference type="EMBL" id="GJS72472.1"/>
    </source>
</evidence>
<feature type="region of interest" description="Disordered" evidence="2">
    <location>
        <begin position="112"/>
        <end position="136"/>
    </location>
</feature>
<dbReference type="EMBL" id="BQNB010010082">
    <property type="protein sequence ID" value="GJS72472.1"/>
    <property type="molecule type" value="Genomic_DNA"/>
</dbReference>
<accession>A0ABQ4Y5Q0</accession>
<reference evidence="4" key="1">
    <citation type="journal article" date="2022" name="Int. J. Mol. Sci.">
        <title>Draft Genome of Tanacetum Coccineum: Genomic Comparison of Closely Related Tanacetum-Family Plants.</title>
        <authorList>
            <person name="Yamashiro T."/>
            <person name="Shiraishi A."/>
            <person name="Nakayama K."/>
            <person name="Satake H."/>
        </authorList>
    </citation>
    <scope>NUCLEOTIDE SEQUENCE</scope>
</reference>
<protein>
    <submittedName>
        <fullName evidence="4">Retrotransposon protein, putative, ty3-gypsy subclass</fullName>
    </submittedName>
</protein>
<dbReference type="InterPro" id="IPR036875">
    <property type="entry name" value="Znf_CCHC_sf"/>
</dbReference>
<dbReference type="PROSITE" id="PS50158">
    <property type="entry name" value="ZF_CCHC"/>
    <property type="match status" value="1"/>
</dbReference>
<evidence type="ECO:0000256" key="2">
    <source>
        <dbReference type="SAM" id="MobiDB-lite"/>
    </source>
</evidence>
<reference evidence="4" key="2">
    <citation type="submission" date="2022-01" db="EMBL/GenBank/DDBJ databases">
        <authorList>
            <person name="Yamashiro T."/>
            <person name="Shiraishi A."/>
            <person name="Satake H."/>
            <person name="Nakayama K."/>
        </authorList>
    </citation>
    <scope>NUCLEOTIDE SEQUENCE</scope>
</reference>